<evidence type="ECO:0000256" key="1">
    <source>
        <dbReference type="SAM" id="MobiDB-lite"/>
    </source>
</evidence>
<dbReference type="EMBL" id="DUGC01000030">
    <property type="protein sequence ID" value="HIH09346.1"/>
    <property type="molecule type" value="Genomic_DNA"/>
</dbReference>
<protein>
    <submittedName>
        <fullName evidence="2">Uncharacterized protein</fullName>
    </submittedName>
</protein>
<feature type="region of interest" description="Disordered" evidence="1">
    <location>
        <begin position="115"/>
        <end position="136"/>
    </location>
</feature>
<evidence type="ECO:0000313" key="2">
    <source>
        <dbReference type="EMBL" id="HIH09346.1"/>
    </source>
</evidence>
<reference evidence="3" key="1">
    <citation type="journal article" date="2020" name="bioRxiv">
        <title>A rank-normalized archaeal taxonomy based on genome phylogeny resolves widespread incomplete and uneven classifications.</title>
        <authorList>
            <person name="Rinke C."/>
            <person name="Chuvochina M."/>
            <person name="Mussig A.J."/>
            <person name="Chaumeil P.-A."/>
            <person name="Waite D.W."/>
            <person name="Whitman W.B."/>
            <person name="Parks D.H."/>
            <person name="Hugenholtz P."/>
        </authorList>
    </citation>
    <scope>NUCLEOTIDE SEQUENCE [LARGE SCALE GENOMIC DNA]</scope>
</reference>
<evidence type="ECO:0000313" key="3">
    <source>
        <dbReference type="Proteomes" id="UP000565078"/>
    </source>
</evidence>
<organism evidence="2 3">
    <name type="scientific">Candidatus Iainarchaeum sp</name>
    <dbReference type="NCBI Taxonomy" id="3101447"/>
    <lineage>
        <taxon>Archaea</taxon>
        <taxon>Candidatus Iainarchaeota</taxon>
        <taxon>Candidatus Iainarchaeia</taxon>
        <taxon>Candidatus Iainarchaeales</taxon>
        <taxon>Candidatus Iainarchaeaceae</taxon>
        <taxon>Candidatus Iainarchaeum</taxon>
    </lineage>
</organism>
<feature type="compositionally biased region" description="Basic residues" evidence="1">
    <location>
        <begin position="118"/>
        <end position="136"/>
    </location>
</feature>
<gene>
    <name evidence="2" type="ORF">HA254_01620</name>
</gene>
<accession>A0A7J4J293</accession>
<sequence length="136" mass="15346">MAVLRKLKGLGVQNIISIYPKHGYAMWGITPPGRAFCRQNNIEITYLENPEGKGLPGTNASLNAYFNKAAEMALELAMHNKKVAVCCYAGETSRTDIRDRYFKFKERLLMGNAARAASKARPKRGGRKWLRTQKRL</sequence>
<name>A0A7J4J293_9ARCH</name>
<dbReference type="Proteomes" id="UP000565078">
    <property type="component" value="Unassembled WGS sequence"/>
</dbReference>
<dbReference type="AlphaFoldDB" id="A0A7J4J293"/>
<comment type="caution">
    <text evidence="2">The sequence shown here is derived from an EMBL/GenBank/DDBJ whole genome shotgun (WGS) entry which is preliminary data.</text>
</comment>
<proteinExistence type="predicted"/>